<dbReference type="Gene3D" id="3.90.930.1">
    <property type="match status" value="1"/>
</dbReference>
<keyword evidence="3" id="KW-1185">Reference proteome</keyword>
<comment type="caution">
    <text evidence="2">The sequence shown here is derived from an EMBL/GenBank/DDBJ whole genome shotgun (WGS) entry which is preliminary data.</text>
</comment>
<sequence length="118" mass="13348">MKKLLIIAVFILSGTVAFAQNNKPTLEKKGDVIEATYFHYNGTVAQTGFFTKEGKLQGEWKSYDANGKKIAVGNYENGKKVGKWFFWNTNRLSEVDYSNSKIVNVNHWTNPNPIVSNK</sequence>
<evidence type="ECO:0000313" key="3">
    <source>
        <dbReference type="Proteomes" id="UP000619238"/>
    </source>
</evidence>
<reference evidence="2 3" key="1">
    <citation type="submission" date="2020-07" db="EMBL/GenBank/DDBJ databases">
        <title>Description of Kordia aestuariivivens sp. nov., isolated from a tidal flat.</title>
        <authorList>
            <person name="Park S."/>
            <person name="Yoon J.-H."/>
        </authorList>
    </citation>
    <scope>NUCLEOTIDE SEQUENCE [LARGE SCALE GENOMIC DNA]</scope>
    <source>
        <strain evidence="2 3">YSTF-M3</strain>
    </source>
</reference>
<feature type="chain" id="PRO_5045440569" evidence="1">
    <location>
        <begin position="20"/>
        <end position="118"/>
    </location>
</feature>
<gene>
    <name evidence="2" type="ORF">H2O64_06275</name>
</gene>
<keyword evidence="1" id="KW-0732">Signal</keyword>
<evidence type="ECO:0000256" key="1">
    <source>
        <dbReference type="SAM" id="SignalP"/>
    </source>
</evidence>
<dbReference type="EMBL" id="JACGWS010000003">
    <property type="protein sequence ID" value="MBC8754271.1"/>
    <property type="molecule type" value="Genomic_DNA"/>
</dbReference>
<dbReference type="RefSeq" id="WP_187561315.1">
    <property type="nucleotide sequence ID" value="NZ_JACGWS010000003.1"/>
</dbReference>
<proteinExistence type="predicted"/>
<evidence type="ECO:0000313" key="2">
    <source>
        <dbReference type="EMBL" id="MBC8754271.1"/>
    </source>
</evidence>
<dbReference type="SUPFAM" id="SSF82185">
    <property type="entry name" value="Histone H3 K4-specific methyltransferase SET7/9 N-terminal domain"/>
    <property type="match status" value="1"/>
</dbReference>
<accession>A0ABR7Q6T5</accession>
<protein>
    <submittedName>
        <fullName evidence="2">Nicotinic acid mononucleotide adenyltransferase</fullName>
    </submittedName>
</protein>
<dbReference type="Proteomes" id="UP000619238">
    <property type="component" value="Unassembled WGS sequence"/>
</dbReference>
<name>A0ABR7Q6T5_9FLAO</name>
<feature type="signal peptide" evidence="1">
    <location>
        <begin position="1"/>
        <end position="19"/>
    </location>
</feature>
<organism evidence="2 3">
    <name type="scientific">Kordia aestuariivivens</name>
    <dbReference type="NCBI Taxonomy" id="2759037"/>
    <lineage>
        <taxon>Bacteria</taxon>
        <taxon>Pseudomonadati</taxon>
        <taxon>Bacteroidota</taxon>
        <taxon>Flavobacteriia</taxon>
        <taxon>Flavobacteriales</taxon>
        <taxon>Flavobacteriaceae</taxon>
        <taxon>Kordia</taxon>
    </lineage>
</organism>